<protein>
    <submittedName>
        <fullName evidence="2">Uncharacterized protein</fullName>
    </submittedName>
</protein>
<dbReference type="Proteomes" id="UP001157418">
    <property type="component" value="Unassembled WGS sequence"/>
</dbReference>
<feature type="region of interest" description="Disordered" evidence="1">
    <location>
        <begin position="157"/>
        <end position="178"/>
    </location>
</feature>
<evidence type="ECO:0000256" key="1">
    <source>
        <dbReference type="SAM" id="MobiDB-lite"/>
    </source>
</evidence>
<name>A0AAU9NJK0_9ASTR</name>
<reference evidence="2 3" key="1">
    <citation type="submission" date="2022-01" db="EMBL/GenBank/DDBJ databases">
        <authorList>
            <person name="Xiong W."/>
            <person name="Schranz E."/>
        </authorList>
    </citation>
    <scope>NUCLEOTIDE SEQUENCE [LARGE SCALE GENOMIC DNA]</scope>
</reference>
<organism evidence="2 3">
    <name type="scientific">Lactuca virosa</name>
    <dbReference type="NCBI Taxonomy" id="75947"/>
    <lineage>
        <taxon>Eukaryota</taxon>
        <taxon>Viridiplantae</taxon>
        <taxon>Streptophyta</taxon>
        <taxon>Embryophyta</taxon>
        <taxon>Tracheophyta</taxon>
        <taxon>Spermatophyta</taxon>
        <taxon>Magnoliopsida</taxon>
        <taxon>eudicotyledons</taxon>
        <taxon>Gunneridae</taxon>
        <taxon>Pentapetalae</taxon>
        <taxon>asterids</taxon>
        <taxon>campanulids</taxon>
        <taxon>Asterales</taxon>
        <taxon>Asteraceae</taxon>
        <taxon>Cichorioideae</taxon>
        <taxon>Cichorieae</taxon>
        <taxon>Lactucinae</taxon>
        <taxon>Lactuca</taxon>
    </lineage>
</organism>
<gene>
    <name evidence="2" type="ORF">LVIROSA_LOCUS24284</name>
</gene>
<proteinExistence type="predicted"/>
<accession>A0AAU9NJK0</accession>
<evidence type="ECO:0000313" key="3">
    <source>
        <dbReference type="Proteomes" id="UP001157418"/>
    </source>
</evidence>
<sequence length="234" mass="26801">MVHRLQKREPTALLHPSFLLIGNNQTPPEDRRFPPLLLRCFFPLIPRVLPIKQKENSQGGHQSSPLDVTVTRQRKLPSFSYFILVMDQTSTEPHLLCFCSSSFSLRSNRFPSPLDLWPPTTSEKPKEVCRRSTPSRDLFDHQITILTARIRVLSSPSRSLKAKSKPTKGSRSRQTPCPSSRFPICTAVPVDLPFARQFLVHSDGDDDYSRSKWVWLFGEDEATRIWLFNLIDSG</sequence>
<comment type="caution">
    <text evidence="2">The sequence shown here is derived from an EMBL/GenBank/DDBJ whole genome shotgun (WGS) entry which is preliminary data.</text>
</comment>
<keyword evidence="3" id="KW-1185">Reference proteome</keyword>
<feature type="compositionally biased region" description="Basic residues" evidence="1">
    <location>
        <begin position="160"/>
        <end position="171"/>
    </location>
</feature>
<evidence type="ECO:0000313" key="2">
    <source>
        <dbReference type="EMBL" id="CAH1438001.1"/>
    </source>
</evidence>
<dbReference type="EMBL" id="CAKMRJ010004445">
    <property type="protein sequence ID" value="CAH1438001.1"/>
    <property type="molecule type" value="Genomic_DNA"/>
</dbReference>
<dbReference type="AlphaFoldDB" id="A0AAU9NJK0"/>